<name>A0A554VMC7_9FLAO</name>
<gene>
    <name evidence="1" type="ORF">FOF46_08915</name>
</gene>
<organism evidence="1 2">
    <name type="scientific">Aquimarina algiphila</name>
    <dbReference type="NCBI Taxonomy" id="2047982"/>
    <lineage>
        <taxon>Bacteria</taxon>
        <taxon>Pseudomonadati</taxon>
        <taxon>Bacteroidota</taxon>
        <taxon>Flavobacteriia</taxon>
        <taxon>Flavobacteriales</taxon>
        <taxon>Flavobacteriaceae</taxon>
        <taxon>Aquimarina</taxon>
    </lineage>
</organism>
<proteinExistence type="predicted"/>
<dbReference type="Proteomes" id="UP000318833">
    <property type="component" value="Unassembled WGS sequence"/>
</dbReference>
<dbReference type="AlphaFoldDB" id="A0A554VMC7"/>
<sequence length="272" mass="32320">MVRQTNYDLSQYHKLQEYKKYYALNDVGLTNKEIHKIKNSYHKENLSTNKDSIIAYSIIGYYKDRIINNLQKITNHKTFTKKDITALLDDDLIKMVKSDDNKLFHFSFDAKVFGVLFREQVSILYYDDYKWNKGKSIHSHKEKKTLYEFYPNSYNTIDTIHTNTGVNYVLFGHDKVRGNNFMDHISLYTYEKGKLVHKFNYSLAHEGDEYAIKYDKINHVIDVVYTPNEKYATSIDCYCEEEEIIKLYNKTQTLKRCAYSFKFTGDTFELVD</sequence>
<dbReference type="OrthoDB" id="9890440at2"/>
<comment type="caution">
    <text evidence="1">The sequence shown here is derived from an EMBL/GenBank/DDBJ whole genome shotgun (WGS) entry which is preliminary data.</text>
</comment>
<dbReference type="RefSeq" id="WP_143916206.1">
    <property type="nucleotide sequence ID" value="NZ_CANLFO010000010.1"/>
</dbReference>
<reference evidence="1 2" key="1">
    <citation type="submission" date="2019-07" db="EMBL/GenBank/DDBJ databases">
        <title>The draft genome sequence of Aquimarina algiphila M91.</title>
        <authorList>
            <person name="Meng X."/>
        </authorList>
    </citation>
    <scope>NUCLEOTIDE SEQUENCE [LARGE SCALE GENOMIC DNA]</scope>
    <source>
        <strain evidence="1 2">M91</strain>
    </source>
</reference>
<accession>A0A554VMC7</accession>
<evidence type="ECO:0000313" key="2">
    <source>
        <dbReference type="Proteomes" id="UP000318833"/>
    </source>
</evidence>
<dbReference type="EMBL" id="VLNR01000014">
    <property type="protein sequence ID" value="TSE09365.1"/>
    <property type="molecule type" value="Genomic_DNA"/>
</dbReference>
<protein>
    <submittedName>
        <fullName evidence="1">Uncharacterized protein</fullName>
    </submittedName>
</protein>
<keyword evidence="2" id="KW-1185">Reference proteome</keyword>
<evidence type="ECO:0000313" key="1">
    <source>
        <dbReference type="EMBL" id="TSE09365.1"/>
    </source>
</evidence>